<dbReference type="Proteomes" id="UP000269396">
    <property type="component" value="Unassembled WGS sequence"/>
</dbReference>
<proteinExistence type="predicted"/>
<reference evidence="1 2" key="1">
    <citation type="submission" date="2018-11" db="EMBL/GenBank/DDBJ databases">
        <authorList>
            <consortium name="Pathogen Informatics"/>
        </authorList>
    </citation>
    <scope>NUCLEOTIDE SEQUENCE [LARGE SCALE GENOMIC DNA]</scope>
    <source>
        <strain>Denwood</strain>
        <strain evidence="2">Zambia</strain>
    </source>
</reference>
<name>A0A183Q822_9TREM</name>
<keyword evidence="2" id="KW-1185">Reference proteome</keyword>
<dbReference type="AlphaFoldDB" id="A0A183Q822"/>
<organism evidence="1 2">
    <name type="scientific">Schistosoma mattheei</name>
    <dbReference type="NCBI Taxonomy" id="31246"/>
    <lineage>
        <taxon>Eukaryota</taxon>
        <taxon>Metazoa</taxon>
        <taxon>Spiralia</taxon>
        <taxon>Lophotrochozoa</taxon>
        <taxon>Platyhelminthes</taxon>
        <taxon>Trematoda</taxon>
        <taxon>Digenea</taxon>
        <taxon>Strigeidida</taxon>
        <taxon>Schistosomatoidea</taxon>
        <taxon>Schistosomatidae</taxon>
        <taxon>Schistosoma</taxon>
    </lineage>
</organism>
<gene>
    <name evidence="1" type="ORF">SMTD_LOCUS22759</name>
</gene>
<evidence type="ECO:0000313" key="1">
    <source>
        <dbReference type="EMBL" id="VDP88392.1"/>
    </source>
</evidence>
<accession>A0A183Q822</accession>
<evidence type="ECO:0000313" key="2">
    <source>
        <dbReference type="Proteomes" id="UP000269396"/>
    </source>
</evidence>
<sequence>MAELLHPGVQVLMDNIANNRNWYMNAKEKEEKEVNKRNNSIDQ</sequence>
<dbReference type="EMBL" id="UZAL01054047">
    <property type="protein sequence ID" value="VDP88392.1"/>
    <property type="molecule type" value="Genomic_DNA"/>
</dbReference>
<protein>
    <submittedName>
        <fullName evidence="1">Uncharacterized protein</fullName>
    </submittedName>
</protein>